<feature type="repeat" description="PPR" evidence="2">
    <location>
        <begin position="250"/>
        <end position="284"/>
    </location>
</feature>
<proteinExistence type="predicted"/>
<name>A0ABR0XBI2_REHGL</name>
<organism evidence="3 4">
    <name type="scientific">Rehmannia glutinosa</name>
    <name type="common">Chinese foxglove</name>
    <dbReference type="NCBI Taxonomy" id="99300"/>
    <lineage>
        <taxon>Eukaryota</taxon>
        <taxon>Viridiplantae</taxon>
        <taxon>Streptophyta</taxon>
        <taxon>Embryophyta</taxon>
        <taxon>Tracheophyta</taxon>
        <taxon>Spermatophyta</taxon>
        <taxon>Magnoliopsida</taxon>
        <taxon>eudicotyledons</taxon>
        <taxon>Gunneridae</taxon>
        <taxon>Pentapetalae</taxon>
        <taxon>asterids</taxon>
        <taxon>lamiids</taxon>
        <taxon>Lamiales</taxon>
        <taxon>Orobanchaceae</taxon>
        <taxon>Rehmannieae</taxon>
        <taxon>Rehmannia</taxon>
    </lineage>
</organism>
<dbReference type="InterPro" id="IPR011990">
    <property type="entry name" value="TPR-like_helical_dom_sf"/>
</dbReference>
<dbReference type="InterPro" id="IPR002885">
    <property type="entry name" value="PPR_rpt"/>
</dbReference>
<evidence type="ECO:0000256" key="2">
    <source>
        <dbReference type="PROSITE-ProRule" id="PRU00708"/>
    </source>
</evidence>
<dbReference type="PANTHER" id="PTHR47926">
    <property type="entry name" value="PENTATRICOPEPTIDE REPEAT-CONTAINING PROTEIN"/>
    <property type="match status" value="1"/>
</dbReference>
<dbReference type="PANTHER" id="PTHR47926:SF436">
    <property type="entry name" value="PENTATRICOPEPTIDE REPEAT-CONTAINING PROTEIN ELI1, CHLOROPLASTIC-LIKE ISOFORM X2"/>
    <property type="match status" value="1"/>
</dbReference>
<dbReference type="NCBIfam" id="TIGR00756">
    <property type="entry name" value="PPR"/>
    <property type="match status" value="3"/>
</dbReference>
<feature type="repeat" description="PPR" evidence="2">
    <location>
        <begin position="219"/>
        <end position="249"/>
    </location>
</feature>
<reference evidence="3 4" key="1">
    <citation type="journal article" date="2021" name="Comput. Struct. Biotechnol. J.">
        <title>De novo genome assembly of the potent medicinal plant Rehmannia glutinosa using nanopore technology.</title>
        <authorList>
            <person name="Ma L."/>
            <person name="Dong C."/>
            <person name="Song C."/>
            <person name="Wang X."/>
            <person name="Zheng X."/>
            <person name="Niu Y."/>
            <person name="Chen S."/>
            <person name="Feng W."/>
        </authorList>
    </citation>
    <scope>NUCLEOTIDE SEQUENCE [LARGE SCALE GENOMIC DNA]</scope>
    <source>
        <strain evidence="3">DH-2019</strain>
    </source>
</reference>
<dbReference type="PROSITE" id="PS51375">
    <property type="entry name" value="PPR"/>
    <property type="match status" value="4"/>
</dbReference>
<feature type="repeat" description="PPR" evidence="2">
    <location>
        <begin position="351"/>
        <end position="385"/>
    </location>
</feature>
<feature type="repeat" description="PPR" evidence="2">
    <location>
        <begin position="116"/>
        <end position="150"/>
    </location>
</feature>
<evidence type="ECO:0008006" key="5">
    <source>
        <dbReference type="Google" id="ProtNLM"/>
    </source>
</evidence>
<sequence length="579" mass="64252">MSERIGSQSAGESVMPLAAEIITAESPRKETFGSFKEIASVTASRRASASAMMIGRAIKQCKTLNQLKQIHANLLKLPFFRNPAAVTSLLSFAATSTNSAFFSYARAIFRSLRQRTTFQYNTMIRGYVQSNQPIEAMLCYKDMLIDGLIKNNYTFTPLVKACSMVLPEFGHMGRSVHGHVVKLGFCRDPFIASALIEFYALNLDMGTAEELFEEIPVRDVVLWTAMIDGYGKLGDVEKSRAVFDEMPVRNVISWSAIMAAYSRVSDFREVLRLYRRMEDLGFKPNESVLVSALTACAHLGALAQGLWIHSYAEKHKYISNSILATSLVDMYSKCGCVKLALKVFEEIRYKDSAAWNAIISGVAMNGDGMKSLALFDEMFLSGAQPTQATFVAALTACTHAKFVEKGLSLFESMSKVYKIEPEMEHYACVVDLLARSGKLEEAEKFIDEKMGGIGDGDNNLWGALIGACRIYGKVDIGNRVWRKVVNKGVADYGIHVLAYNMYREAGWDDEARSVRRLIEKKQMKKKPGCSAIEVNGLVEEFLAGAILHPQADEICKILDSLLCDVSCPVILCEYDETSN</sequence>
<dbReference type="Gene3D" id="1.25.40.10">
    <property type="entry name" value="Tetratricopeptide repeat domain"/>
    <property type="match status" value="3"/>
</dbReference>
<dbReference type="Pfam" id="PF13041">
    <property type="entry name" value="PPR_2"/>
    <property type="match status" value="1"/>
</dbReference>
<accession>A0ABR0XBI2</accession>
<dbReference type="InterPro" id="IPR046848">
    <property type="entry name" value="E_motif"/>
</dbReference>
<evidence type="ECO:0000313" key="4">
    <source>
        <dbReference type="Proteomes" id="UP001318860"/>
    </source>
</evidence>
<dbReference type="Proteomes" id="UP001318860">
    <property type="component" value="Unassembled WGS sequence"/>
</dbReference>
<gene>
    <name evidence="3" type="ORF">DH2020_010735</name>
</gene>
<dbReference type="InterPro" id="IPR046960">
    <property type="entry name" value="PPR_At4g14850-like_plant"/>
</dbReference>
<dbReference type="Pfam" id="PF20431">
    <property type="entry name" value="E_motif"/>
    <property type="match status" value="1"/>
</dbReference>
<dbReference type="EMBL" id="JABTTQ020000005">
    <property type="protein sequence ID" value="KAK6156487.1"/>
    <property type="molecule type" value="Genomic_DNA"/>
</dbReference>
<evidence type="ECO:0000313" key="3">
    <source>
        <dbReference type="EMBL" id="KAK6156487.1"/>
    </source>
</evidence>
<protein>
    <recommendedName>
        <fullName evidence="5">Pentatricopeptide repeat-containing protein</fullName>
    </recommendedName>
</protein>
<evidence type="ECO:0000256" key="1">
    <source>
        <dbReference type="ARBA" id="ARBA00022737"/>
    </source>
</evidence>
<dbReference type="Pfam" id="PF01535">
    <property type="entry name" value="PPR"/>
    <property type="match status" value="5"/>
</dbReference>
<comment type="caution">
    <text evidence="3">The sequence shown here is derived from an EMBL/GenBank/DDBJ whole genome shotgun (WGS) entry which is preliminary data.</text>
</comment>
<keyword evidence="4" id="KW-1185">Reference proteome</keyword>
<keyword evidence="1" id="KW-0677">Repeat</keyword>